<feature type="region of interest" description="Disordered" evidence="1">
    <location>
        <begin position="1320"/>
        <end position="1350"/>
    </location>
</feature>
<dbReference type="SUPFAM" id="SSF55073">
    <property type="entry name" value="Nucleotide cyclase"/>
    <property type="match status" value="2"/>
</dbReference>
<accession>A0A835XG90</accession>
<dbReference type="InterPro" id="IPR050697">
    <property type="entry name" value="Adenylyl/Guanylyl_Cyclase_3/4"/>
</dbReference>
<comment type="caution">
    <text evidence="4">The sequence shown here is derived from an EMBL/GenBank/DDBJ whole genome shotgun (WGS) entry which is preliminary data.</text>
</comment>
<dbReference type="PROSITE" id="PS50125">
    <property type="entry name" value="GUANYLATE_CYCLASE_2"/>
    <property type="match status" value="1"/>
</dbReference>
<evidence type="ECO:0000313" key="5">
    <source>
        <dbReference type="Proteomes" id="UP000612055"/>
    </source>
</evidence>
<dbReference type="Gene3D" id="3.40.190.10">
    <property type="entry name" value="Periplasmic binding protein-like II"/>
    <property type="match status" value="1"/>
</dbReference>
<dbReference type="GO" id="GO:0009190">
    <property type="term" value="P:cyclic nucleotide biosynthetic process"/>
    <property type="evidence" value="ECO:0007669"/>
    <property type="project" value="InterPro"/>
</dbReference>
<name>A0A835XG90_9CHLO</name>
<dbReference type="EMBL" id="JAEHOE010000202">
    <property type="protein sequence ID" value="KAG2482775.1"/>
    <property type="molecule type" value="Genomic_DNA"/>
</dbReference>
<dbReference type="Pfam" id="PF00211">
    <property type="entry name" value="Guanylate_cyc"/>
    <property type="match status" value="1"/>
</dbReference>
<evidence type="ECO:0000256" key="1">
    <source>
        <dbReference type="SAM" id="MobiDB-lite"/>
    </source>
</evidence>
<feature type="transmembrane region" description="Helical" evidence="2">
    <location>
        <begin position="605"/>
        <end position="630"/>
    </location>
</feature>
<keyword evidence="5" id="KW-1185">Reference proteome</keyword>
<dbReference type="GO" id="GO:0035556">
    <property type="term" value="P:intracellular signal transduction"/>
    <property type="evidence" value="ECO:0007669"/>
    <property type="project" value="InterPro"/>
</dbReference>
<dbReference type="InterPro" id="IPR029787">
    <property type="entry name" value="Nucleotide_cyclase"/>
</dbReference>
<feature type="compositionally biased region" description="Low complexity" evidence="1">
    <location>
        <begin position="923"/>
        <end position="938"/>
    </location>
</feature>
<keyword evidence="2" id="KW-1133">Transmembrane helix</keyword>
<feature type="compositionally biased region" description="Basic and acidic residues" evidence="1">
    <location>
        <begin position="1339"/>
        <end position="1350"/>
    </location>
</feature>
<keyword evidence="2" id="KW-0812">Transmembrane</keyword>
<evidence type="ECO:0000259" key="3">
    <source>
        <dbReference type="PROSITE" id="PS50125"/>
    </source>
</evidence>
<evidence type="ECO:0000256" key="2">
    <source>
        <dbReference type="SAM" id="Phobius"/>
    </source>
</evidence>
<dbReference type="OrthoDB" id="542522at2759"/>
<reference evidence="4" key="1">
    <citation type="journal article" date="2020" name="bioRxiv">
        <title>Comparative genomics of Chlamydomonas.</title>
        <authorList>
            <person name="Craig R.J."/>
            <person name="Hasan A.R."/>
            <person name="Ness R.W."/>
            <person name="Keightley P.D."/>
        </authorList>
    </citation>
    <scope>NUCLEOTIDE SEQUENCE</scope>
    <source>
        <strain evidence="4">CCAP 11/70</strain>
    </source>
</reference>
<feature type="region of interest" description="Disordered" evidence="1">
    <location>
        <begin position="845"/>
        <end position="867"/>
    </location>
</feature>
<gene>
    <name evidence="4" type="ORF">HYH03_018315</name>
</gene>
<dbReference type="Proteomes" id="UP000612055">
    <property type="component" value="Unassembled WGS sequence"/>
</dbReference>
<evidence type="ECO:0000313" key="4">
    <source>
        <dbReference type="EMBL" id="KAG2482775.1"/>
    </source>
</evidence>
<organism evidence="4 5">
    <name type="scientific">Edaphochlamys debaryana</name>
    <dbReference type="NCBI Taxonomy" id="47281"/>
    <lineage>
        <taxon>Eukaryota</taxon>
        <taxon>Viridiplantae</taxon>
        <taxon>Chlorophyta</taxon>
        <taxon>core chlorophytes</taxon>
        <taxon>Chlorophyceae</taxon>
        <taxon>CS clade</taxon>
        <taxon>Chlamydomonadales</taxon>
        <taxon>Chlamydomonadales incertae sedis</taxon>
        <taxon>Edaphochlamys</taxon>
    </lineage>
</organism>
<feature type="region of interest" description="Disordered" evidence="1">
    <location>
        <begin position="908"/>
        <end position="946"/>
    </location>
</feature>
<proteinExistence type="predicted"/>
<dbReference type="Gene3D" id="3.30.70.1230">
    <property type="entry name" value="Nucleotide cyclase"/>
    <property type="match status" value="3"/>
</dbReference>
<protein>
    <recommendedName>
        <fullName evidence="3">Guanylate cyclase domain-containing protein</fullName>
    </recommendedName>
</protein>
<dbReference type="PANTHER" id="PTHR43081">
    <property type="entry name" value="ADENYLATE CYCLASE, TERMINAL-DIFFERENTIATION SPECIFIC-RELATED"/>
    <property type="match status" value="1"/>
</dbReference>
<feature type="domain" description="Guanylate cyclase" evidence="3">
    <location>
        <begin position="653"/>
        <end position="711"/>
    </location>
</feature>
<dbReference type="PANTHER" id="PTHR43081:SF1">
    <property type="entry name" value="ADENYLATE CYCLASE, TERMINAL-DIFFERENTIATION SPECIFIC"/>
    <property type="match status" value="1"/>
</dbReference>
<sequence length="1526" mass="159661">MVLPGWANGILLTMAKEFLHTPPYDAALAHFTGGLPALPDISLFKNASEVTYLTARIGTTSPYTMYSMDTSGVRVESLNLQQPQYNIPENAHLTEVNASPHGAVHPRTYLLMFVRQDVLDYFNRPVPTDWEELLQLLVDHAAARAMAAAAGPAAAAMLPEHGLCVTTQPSCGRAGDLLAALAASVVQTRGTSQGYVYDLLQPPPAAEPLTDGPGWRYAASMFSRLLHFNAPGGNASDPHATLEDGASVLRAGTECPAMSPEFAEGSCLITFEWEAALWLQSRSEVFRRPGAVRVAPLPGSRIVMEAGTNGTLQSCNASSCALSSTHDERYLGGANATPDSATGLGGSMMSYINRAPMGAMLDLRAEVNTVSAGASAMEIWAILLGLADRISYGSRDVRQNMTNAARAALGYTRNNDGSWDATAYAKTPWWKAKSNDFAIGPYLAMGFDAGFVNSYIQALWHAVHHPNMALDVPSPLLLNWYRWGLGWAAARLAASSVPVGPVTTTVYSSSAAAGSGPGRRLQQAQSGSVATLSVGSDAAAPPGDAQDEHARDTLAALTSFIRLVVQAHGPALVRQTYVSYIGGQYAPPAAAYAAAHETTGESRDWLAAAIAVPIVFVLVVAAVALLLVALHMRRSNRDLWGRVRAPRAGPDTSLLVSDVQNSTLLWEALDTSVMESAMQKHHTVMRRLLSKHNGYETATEGDSFLLAFWSPVNACAYAADVQLALLDVDWPAELLKQDDGCEVLVRVTNQQQQSLCKITAPASESTGGVTHTAGFAATVRSALSNSYRTSPGGHHATGSSSVAAAPVTASPFLNYQRASSNASYGIHTSGPGRSVRLSNRYAGGATSAVSPTFEGPTTPSPRPSISHVSVLINGSNQESARSAICGGDILEMATFDAEAAVEALAAESSAHPTQPAAAPVVRKASASGAAPAPKADSATWRQRRGLTAQDSRFSSAAYSREFALDDNEDEACVAWRESLLASFPILAVPEMSVVRADGKGGRQLRVCHRGLRVRMGIHSGLDSDESIIFNKVSMTYKYYGVFAEAAHAVTEAVPGGLVALSGAAFNRLKNARGALNLKASSEAGLLGGVRISYAGHHLLSGGAHMRRRGSVYCAPAASGVTDLGLMYTARSTLDGTADGTADGTDVCAVAAVDTEAQQRAEAEAEAEAAAGDGVPLYLLVPRDLSCRLAYCPPLRTAAEVQLGNQWAPTGLICVGFMKVVGASTLQTELPAAAAKALATFQRFVCRRLGAAGGFLVEGGDGLVLTAFRSPAAAITWALDCVEGLKELPWSYELLQHELCEEVFSFDSALGAGGVVGVGGGGGPSAPAAPRSTHPARAQSSKDHAHSHHDFGVDDVAPAAASSSSGGTGSTCADSGSEIKAHVAASSASATVRSAAGARSSGMQVVRAEALRAARQVLYRGLRVKVGMDVGHVGHALGATSARIEYRGKVMNRSARIAGFASAGQVCVSSALWQTADVSGAFYESDRPIVGLSMGLIPLKGVAAGMEILSCVRQMPVEQTQPSSSRR</sequence>
<dbReference type="InterPro" id="IPR001054">
    <property type="entry name" value="A/G_cyclase"/>
</dbReference>
<keyword evidence="2" id="KW-0472">Membrane</keyword>